<dbReference type="AlphaFoldDB" id="A0A7W7PIK4"/>
<evidence type="ECO:0000256" key="5">
    <source>
        <dbReference type="ARBA" id="ARBA00022605"/>
    </source>
</evidence>
<comment type="catalytic activity">
    <reaction evidence="8">
        <text>3-phosphoshikimate + phosphoenolpyruvate = 5-O-(1-carboxyvinyl)-3-phosphoshikimate + phosphate</text>
        <dbReference type="Rhea" id="RHEA:21256"/>
        <dbReference type="ChEBI" id="CHEBI:43474"/>
        <dbReference type="ChEBI" id="CHEBI:57701"/>
        <dbReference type="ChEBI" id="CHEBI:58702"/>
        <dbReference type="ChEBI" id="CHEBI:145989"/>
        <dbReference type="EC" id="2.5.1.19"/>
    </reaction>
    <physiologicalReaction direction="left-to-right" evidence="8">
        <dbReference type="Rhea" id="RHEA:21257"/>
    </physiologicalReaction>
</comment>
<evidence type="ECO:0000313" key="12">
    <source>
        <dbReference type="Proteomes" id="UP000556436"/>
    </source>
</evidence>
<dbReference type="InterPro" id="IPR013792">
    <property type="entry name" value="RNA3'P_cycl/enolpyr_Trfase_a/b"/>
</dbReference>
<evidence type="ECO:0000256" key="4">
    <source>
        <dbReference type="ARBA" id="ARBA00022490"/>
    </source>
</evidence>
<evidence type="ECO:0000256" key="3">
    <source>
        <dbReference type="ARBA" id="ARBA00012450"/>
    </source>
</evidence>
<keyword evidence="5" id="KW-0028">Amino-acid biosynthesis</keyword>
<comment type="pathway">
    <text evidence="1">Metabolic intermediate biosynthesis; chorismate biosynthesis; chorismate from D-erythrose 4-phosphate and phosphoenolpyruvate: step 6/7.</text>
</comment>
<dbReference type="PIRSF" id="PIRSF000505">
    <property type="entry name" value="EPSPS"/>
    <property type="match status" value="1"/>
</dbReference>
<evidence type="ECO:0000256" key="9">
    <source>
        <dbReference type="NCBIfam" id="TIGR01356"/>
    </source>
</evidence>
<protein>
    <recommendedName>
        <fullName evidence="3 9">3-phosphoshikimate 1-carboxyvinyltransferase</fullName>
        <ecNumber evidence="3 9">2.5.1.19</ecNumber>
    </recommendedName>
</protein>
<evidence type="ECO:0000313" key="11">
    <source>
        <dbReference type="EMBL" id="MBB4890433.1"/>
    </source>
</evidence>
<keyword evidence="12" id="KW-1185">Reference proteome</keyword>
<dbReference type="InterPro" id="IPR023193">
    <property type="entry name" value="EPSP_synthase_CS"/>
</dbReference>
<evidence type="ECO:0000256" key="6">
    <source>
        <dbReference type="ARBA" id="ARBA00022679"/>
    </source>
</evidence>
<dbReference type="PANTHER" id="PTHR21090:SF5">
    <property type="entry name" value="PENTAFUNCTIONAL AROM POLYPEPTIDE"/>
    <property type="match status" value="1"/>
</dbReference>
<evidence type="ECO:0000256" key="1">
    <source>
        <dbReference type="ARBA" id="ARBA00004811"/>
    </source>
</evidence>
<dbReference type="EMBL" id="JACHJG010000019">
    <property type="protein sequence ID" value="MBB4890433.1"/>
    <property type="molecule type" value="Genomic_DNA"/>
</dbReference>
<comment type="similarity">
    <text evidence="2">Belongs to the EPSP synthase family.</text>
</comment>
<accession>A0A7W7PIK4</accession>
<dbReference type="GO" id="GO:0008652">
    <property type="term" value="P:amino acid biosynthetic process"/>
    <property type="evidence" value="ECO:0007669"/>
    <property type="project" value="UniProtKB-KW"/>
</dbReference>
<keyword evidence="4" id="KW-0963">Cytoplasm</keyword>
<dbReference type="Proteomes" id="UP000556436">
    <property type="component" value="Unassembled WGS sequence"/>
</dbReference>
<name>A0A7W7PIK4_STRNE</name>
<dbReference type="FunFam" id="3.65.10.10:FF:000005">
    <property type="entry name" value="3-phosphoshikimate 1-carboxyvinyltransferase"/>
    <property type="match status" value="1"/>
</dbReference>
<dbReference type="SUPFAM" id="SSF55205">
    <property type="entry name" value="EPT/RTPC-like"/>
    <property type="match status" value="1"/>
</dbReference>
<dbReference type="NCBIfam" id="TIGR01356">
    <property type="entry name" value="aroA"/>
    <property type="match status" value="1"/>
</dbReference>
<dbReference type="GO" id="GO:0009073">
    <property type="term" value="P:aromatic amino acid family biosynthetic process"/>
    <property type="evidence" value="ECO:0007669"/>
    <property type="project" value="UniProtKB-KW"/>
</dbReference>
<gene>
    <name evidence="11" type="ORF">FHS38_006518</name>
</gene>
<dbReference type="EC" id="2.5.1.19" evidence="3 9"/>
<evidence type="ECO:0000259" key="10">
    <source>
        <dbReference type="Pfam" id="PF00275"/>
    </source>
</evidence>
<dbReference type="InterPro" id="IPR001986">
    <property type="entry name" value="Enolpyruvate_Tfrase_dom"/>
</dbReference>
<dbReference type="PANTHER" id="PTHR21090">
    <property type="entry name" value="AROM/DEHYDROQUINATE SYNTHASE"/>
    <property type="match status" value="1"/>
</dbReference>
<dbReference type="UniPathway" id="UPA00053">
    <property type="reaction ID" value="UER00089"/>
</dbReference>
<comment type="caution">
    <text evidence="11">The sequence shown here is derived from an EMBL/GenBank/DDBJ whole genome shotgun (WGS) entry which is preliminary data.</text>
</comment>
<feature type="domain" description="Enolpyruvate transferase" evidence="10">
    <location>
        <begin position="16"/>
        <end position="359"/>
    </location>
</feature>
<reference evidence="11 12" key="1">
    <citation type="submission" date="2020-08" db="EMBL/GenBank/DDBJ databases">
        <title>Genomic Encyclopedia of Type Strains, Phase III (KMG-III): the genomes of soil and plant-associated and newly described type strains.</title>
        <authorList>
            <person name="Whitman W."/>
        </authorList>
    </citation>
    <scope>NUCLEOTIDE SEQUENCE [LARGE SCALE GENOMIC DNA]</scope>
    <source>
        <strain evidence="11 12">CECT 3265</strain>
    </source>
</reference>
<evidence type="ECO:0000256" key="7">
    <source>
        <dbReference type="ARBA" id="ARBA00023141"/>
    </source>
</evidence>
<dbReference type="CDD" id="cd01556">
    <property type="entry name" value="EPSP_synthase"/>
    <property type="match status" value="1"/>
</dbReference>
<keyword evidence="7" id="KW-0057">Aromatic amino acid biosynthesis</keyword>
<dbReference type="Gene3D" id="3.65.10.10">
    <property type="entry name" value="Enolpyruvate transferase domain"/>
    <property type="match status" value="2"/>
</dbReference>
<proteinExistence type="inferred from homology"/>
<dbReference type="PROSITE" id="PS00104">
    <property type="entry name" value="EPSP_SYNTHASE_1"/>
    <property type="match status" value="1"/>
</dbReference>
<dbReference type="InterPro" id="IPR036968">
    <property type="entry name" value="Enolpyruvate_Tfrase_sf"/>
</dbReference>
<keyword evidence="6 11" id="KW-0808">Transferase</keyword>
<dbReference type="PROSITE" id="PS00885">
    <property type="entry name" value="EPSP_SYNTHASE_2"/>
    <property type="match status" value="1"/>
</dbReference>
<organism evidence="11 12">
    <name type="scientific">Streptomyces netropsis</name>
    <name type="common">Streptoverticillium netropsis</name>
    <dbReference type="NCBI Taxonomy" id="55404"/>
    <lineage>
        <taxon>Bacteria</taxon>
        <taxon>Bacillati</taxon>
        <taxon>Actinomycetota</taxon>
        <taxon>Actinomycetes</taxon>
        <taxon>Kitasatosporales</taxon>
        <taxon>Streptomycetaceae</taxon>
        <taxon>Streptomyces</taxon>
    </lineage>
</organism>
<dbReference type="Pfam" id="PF00275">
    <property type="entry name" value="EPSP_synthase"/>
    <property type="match status" value="1"/>
</dbReference>
<evidence type="ECO:0000256" key="8">
    <source>
        <dbReference type="ARBA" id="ARBA00044633"/>
    </source>
</evidence>
<dbReference type="GO" id="GO:0003866">
    <property type="term" value="F:3-phosphoshikimate 1-carboxyvinyltransferase activity"/>
    <property type="evidence" value="ECO:0007669"/>
    <property type="project" value="UniProtKB-UniRule"/>
</dbReference>
<sequence length="372" mass="38455">MIGRFGVSVTCTGDGRVRVEGPVRHEPDDVLDHGNAGTGIRLTAGVCAGIDGLSVLTGDQYLRRRPMDRIAEPLRAMGATVAGREDGRLAPLVIRGGNLTGITYAPPQASAQVKSALLLAGLSARGITTVEEIHPTRRHTEEMLTEFGGRVTVDGMRVSVEPGELSATDVVVPGDPSQAAFWAVAALLADQGEVAVDGLYTGPGRSDFVQILQRMGADITFDLATGTLTVRSSRLRAVEITAEDIPGIVDEIPVLAMAAAVAEGTTVISGAAELRAKESDRIASTAGMLRAFGAQVTETEDGMVIEGGARLRPARVDSHGDHRIAMTAAVAGACAADGATVIDGWDSVATSYPGFAQHLVQLTGTTPAAGDA</sequence>
<evidence type="ECO:0000256" key="2">
    <source>
        <dbReference type="ARBA" id="ARBA00009948"/>
    </source>
</evidence>
<dbReference type="InterPro" id="IPR006264">
    <property type="entry name" value="EPSP_synthase"/>
</dbReference>
<dbReference type="GO" id="GO:0009423">
    <property type="term" value="P:chorismate biosynthetic process"/>
    <property type="evidence" value="ECO:0007669"/>
    <property type="project" value="UniProtKB-UniRule"/>
</dbReference>